<name>A0A2H3DFB9_ARMGA</name>
<dbReference type="EMBL" id="KZ293657">
    <property type="protein sequence ID" value="PBK92830.1"/>
    <property type="molecule type" value="Genomic_DNA"/>
</dbReference>
<dbReference type="OMA" id="AKCFGDI"/>
<dbReference type="Proteomes" id="UP000217790">
    <property type="component" value="Unassembled WGS sequence"/>
</dbReference>
<accession>A0A2H3DFB9</accession>
<dbReference type="InParanoid" id="A0A2H3DFB9"/>
<dbReference type="AlphaFoldDB" id="A0A2H3DFB9"/>
<protein>
    <submittedName>
        <fullName evidence="1">Uncharacterized protein</fullName>
    </submittedName>
</protein>
<evidence type="ECO:0000313" key="1">
    <source>
        <dbReference type="EMBL" id="PBK92830.1"/>
    </source>
</evidence>
<keyword evidence="2" id="KW-1185">Reference proteome</keyword>
<sequence length="378" mass="42059">MYVEEQTIGVNAEVEALPMDIQGDFDSGLWKISTLEPDISDDVKEFPSAFQQTIERYQDVEGEGPWKVPQPIRQSVFEAWSDRRKGRYPISYDLATGYVHIYGDSSLVHQFMAGRLMVMILSILRRRFVDVMAKYFGDIKETVDVFESIISTGASPLHSIIHPGEGHHKMMKEPDGSITISPTLSLYRPTQVSESETSSTFSSDSASLPGIIIEVAYRNESWPALLEEVDVWSRSGTKHKADLVVAIAIRPNTDDASDPFAVLVASRDDGPPIVVPFGSGSPVVLPSTFKHPGPYDVSPFAPDVLPGFPDSHSLSRSQINDLSPVLRLGKLFQHLDFERIERAFNVNVSSDDRSNLIEFSERLDLGSLRFALLSSVYH</sequence>
<reference evidence="2" key="1">
    <citation type="journal article" date="2017" name="Nat. Ecol. Evol.">
        <title>Genome expansion and lineage-specific genetic innovations in the forest pathogenic fungi Armillaria.</title>
        <authorList>
            <person name="Sipos G."/>
            <person name="Prasanna A.N."/>
            <person name="Walter M.C."/>
            <person name="O'Connor E."/>
            <person name="Balint B."/>
            <person name="Krizsan K."/>
            <person name="Kiss B."/>
            <person name="Hess J."/>
            <person name="Varga T."/>
            <person name="Slot J."/>
            <person name="Riley R."/>
            <person name="Boka B."/>
            <person name="Rigling D."/>
            <person name="Barry K."/>
            <person name="Lee J."/>
            <person name="Mihaltcheva S."/>
            <person name="LaButti K."/>
            <person name="Lipzen A."/>
            <person name="Waldron R."/>
            <person name="Moloney N.M."/>
            <person name="Sperisen C."/>
            <person name="Kredics L."/>
            <person name="Vagvoelgyi C."/>
            <person name="Patrignani A."/>
            <person name="Fitzpatrick D."/>
            <person name="Nagy I."/>
            <person name="Doyle S."/>
            <person name="Anderson J.B."/>
            <person name="Grigoriev I.V."/>
            <person name="Gueldener U."/>
            <person name="Muensterkoetter M."/>
            <person name="Nagy L.G."/>
        </authorList>
    </citation>
    <scope>NUCLEOTIDE SEQUENCE [LARGE SCALE GENOMIC DNA]</scope>
    <source>
        <strain evidence="2">Ar21-2</strain>
    </source>
</reference>
<proteinExistence type="predicted"/>
<evidence type="ECO:0000313" key="2">
    <source>
        <dbReference type="Proteomes" id="UP000217790"/>
    </source>
</evidence>
<gene>
    <name evidence="1" type="ORF">ARMGADRAFT_1080047</name>
</gene>
<organism evidence="1 2">
    <name type="scientific">Armillaria gallica</name>
    <name type="common">Bulbous honey fungus</name>
    <name type="synonym">Armillaria bulbosa</name>
    <dbReference type="NCBI Taxonomy" id="47427"/>
    <lineage>
        <taxon>Eukaryota</taxon>
        <taxon>Fungi</taxon>
        <taxon>Dikarya</taxon>
        <taxon>Basidiomycota</taxon>
        <taxon>Agaricomycotina</taxon>
        <taxon>Agaricomycetes</taxon>
        <taxon>Agaricomycetidae</taxon>
        <taxon>Agaricales</taxon>
        <taxon>Marasmiineae</taxon>
        <taxon>Physalacriaceae</taxon>
        <taxon>Armillaria</taxon>
    </lineage>
</organism>
<dbReference type="OrthoDB" id="2873899at2759"/>